<gene>
    <name evidence="1" type="ORF">RF11_10329</name>
</gene>
<evidence type="ECO:0000313" key="2">
    <source>
        <dbReference type="Proteomes" id="UP000031668"/>
    </source>
</evidence>
<comment type="caution">
    <text evidence="1">The sequence shown here is derived from an EMBL/GenBank/DDBJ whole genome shotgun (WGS) entry which is preliminary data.</text>
</comment>
<dbReference type="Proteomes" id="UP000031668">
    <property type="component" value="Unassembled WGS sequence"/>
</dbReference>
<evidence type="ECO:0000313" key="1">
    <source>
        <dbReference type="EMBL" id="KII73453.1"/>
    </source>
</evidence>
<organism evidence="1 2">
    <name type="scientific">Thelohanellus kitauei</name>
    <name type="common">Myxosporean</name>
    <dbReference type="NCBI Taxonomy" id="669202"/>
    <lineage>
        <taxon>Eukaryota</taxon>
        <taxon>Metazoa</taxon>
        <taxon>Cnidaria</taxon>
        <taxon>Myxozoa</taxon>
        <taxon>Myxosporea</taxon>
        <taxon>Bivalvulida</taxon>
        <taxon>Platysporina</taxon>
        <taxon>Myxobolidae</taxon>
        <taxon>Thelohanellus</taxon>
    </lineage>
</organism>
<keyword evidence="2" id="KW-1185">Reference proteome</keyword>
<sequence length="380" mass="42993">MQTNFYVPRSTARMIVVQILANLHLSVISSGFDWLKSTPIKHVSLQFTDPSFKLEEVWMHIYQLDVHSTDASLFKEKNLRYRLKRALATCLTTFKLSRLISDEGYRSMAFISLSLDPGDRLNIGKLKIKWTESAPSATERFFEISRIKSSININLQIDENTGSYEEILDEKDSTVGFLRLLRSREVHGLTFFGNPGGIKAYIKPLFQVSEMFTEFSAIKLTLIDSNGIEQVSPGPISSVVKLSENRESDLSDTQTILYISKELLVHKLKIEIFSANGQMVSRTIYPLANGSRFGHPCHNGDFELHGFVLQVVEAETTVSVPPESFMFLKMDEKTSECKQGKNDLTLIDYSISDQVLLTVCLSNKSISEKLRFFTIGSCKQ</sequence>
<dbReference type="EMBL" id="JWZT01000829">
    <property type="protein sequence ID" value="KII73453.1"/>
    <property type="molecule type" value="Genomic_DNA"/>
</dbReference>
<accession>A0A0C2JVK3</accession>
<proteinExistence type="predicted"/>
<dbReference type="AlphaFoldDB" id="A0A0C2JVK3"/>
<name>A0A0C2JVK3_THEKT</name>
<protein>
    <submittedName>
        <fullName evidence="1">Uncharacterized protein</fullName>
    </submittedName>
</protein>
<reference evidence="1 2" key="1">
    <citation type="journal article" date="2014" name="Genome Biol. Evol.">
        <title>The genome of the myxosporean Thelohanellus kitauei shows adaptations to nutrient acquisition within its fish host.</title>
        <authorList>
            <person name="Yang Y."/>
            <person name="Xiong J."/>
            <person name="Zhou Z."/>
            <person name="Huo F."/>
            <person name="Miao W."/>
            <person name="Ran C."/>
            <person name="Liu Y."/>
            <person name="Zhang J."/>
            <person name="Feng J."/>
            <person name="Wang M."/>
            <person name="Wang M."/>
            <person name="Wang L."/>
            <person name="Yao B."/>
        </authorList>
    </citation>
    <scope>NUCLEOTIDE SEQUENCE [LARGE SCALE GENOMIC DNA]</scope>
    <source>
        <strain evidence="1">Wuqing</strain>
    </source>
</reference>